<protein>
    <submittedName>
        <fullName evidence="1">Uncharacterized protein</fullName>
    </submittedName>
</protein>
<reference evidence="1 2" key="3">
    <citation type="journal article" date="2010" name="BMC Genomics">
        <title>Transcriptome sequencing and comparative analysis of cucumber flowers with different sex types.</title>
        <authorList>
            <person name="Guo S."/>
            <person name="Zheng Y."/>
            <person name="Joung J.G."/>
            <person name="Liu S."/>
            <person name="Zhang Z."/>
            <person name="Crasta O.R."/>
            <person name="Sobral B.W."/>
            <person name="Xu Y."/>
            <person name="Huang S."/>
            <person name="Fei Z."/>
        </authorList>
    </citation>
    <scope>NUCLEOTIDE SEQUENCE [LARGE SCALE GENOMIC DNA]</scope>
    <source>
        <strain evidence="2">cv. 9930</strain>
        <tissue evidence="1">Leaf</tissue>
    </source>
</reference>
<organism evidence="1 2">
    <name type="scientific">Cucumis sativus</name>
    <name type="common">Cucumber</name>
    <dbReference type="NCBI Taxonomy" id="3659"/>
    <lineage>
        <taxon>Eukaryota</taxon>
        <taxon>Viridiplantae</taxon>
        <taxon>Streptophyta</taxon>
        <taxon>Embryophyta</taxon>
        <taxon>Tracheophyta</taxon>
        <taxon>Spermatophyta</taxon>
        <taxon>Magnoliopsida</taxon>
        <taxon>eudicotyledons</taxon>
        <taxon>Gunneridae</taxon>
        <taxon>Pentapetalae</taxon>
        <taxon>rosids</taxon>
        <taxon>fabids</taxon>
        <taxon>Cucurbitales</taxon>
        <taxon>Cucurbitaceae</taxon>
        <taxon>Benincaseae</taxon>
        <taxon>Cucumis</taxon>
    </lineage>
</organism>
<name>A0ACB6HC74_CUCSA</name>
<sequence>MPDFRKTLQDSGEGCGLRTVSNLLRVINLHLSKAKDKRLKTKKEGKVEEVNEVESKEEEEEEEEMEDEKQTPLKRKRKGKDETLGSRKKVRKLETNDSKDPSYLVVIIVPDDQMPKKIISPSPSKTLKPNKSKTTTSPSKV</sequence>
<comment type="caution">
    <text evidence="1">The sequence shown here is derived from an EMBL/GenBank/DDBJ whole genome shotgun (WGS) entry which is preliminary data.</text>
</comment>
<gene>
    <name evidence="1" type="ORF">Csa_004749</name>
</gene>
<proteinExistence type="predicted"/>
<evidence type="ECO:0000313" key="1">
    <source>
        <dbReference type="EMBL" id="KAE8637516.1"/>
    </source>
</evidence>
<reference evidence="1 2" key="1">
    <citation type="journal article" date="2009" name="Nat. Genet.">
        <title>The genome of the cucumber, Cucumis sativus L.</title>
        <authorList>
            <person name="Huang S."/>
            <person name="Li R."/>
            <person name="Zhang Z."/>
            <person name="Li L."/>
            <person name="Gu X."/>
            <person name="Fan W."/>
            <person name="Lucas W.J."/>
            <person name="Wang X."/>
            <person name="Xie B."/>
            <person name="Ni P."/>
            <person name="Ren Y."/>
            <person name="Zhu H."/>
            <person name="Li J."/>
            <person name="Lin K."/>
            <person name="Jin W."/>
            <person name="Fei Z."/>
            <person name="Li G."/>
            <person name="Staub J."/>
            <person name="Kilian A."/>
            <person name="van der Vossen E.A."/>
            <person name="Wu Y."/>
            <person name="Guo J."/>
            <person name="He J."/>
            <person name="Jia Z."/>
            <person name="Ren Y."/>
            <person name="Tian G."/>
            <person name="Lu Y."/>
            <person name="Ruan J."/>
            <person name="Qian W."/>
            <person name="Wang M."/>
            <person name="Huang Q."/>
            <person name="Li B."/>
            <person name="Xuan Z."/>
            <person name="Cao J."/>
            <person name="Asan"/>
            <person name="Wu Z."/>
            <person name="Zhang J."/>
            <person name="Cai Q."/>
            <person name="Bai Y."/>
            <person name="Zhao B."/>
            <person name="Han Y."/>
            <person name="Li Y."/>
            <person name="Li X."/>
            <person name="Wang S."/>
            <person name="Shi Q."/>
            <person name="Liu S."/>
            <person name="Cho W.K."/>
            <person name="Kim J.Y."/>
            <person name="Xu Y."/>
            <person name="Heller-Uszynska K."/>
            <person name="Miao H."/>
            <person name="Cheng Z."/>
            <person name="Zhang S."/>
            <person name="Wu J."/>
            <person name="Yang Y."/>
            <person name="Kang H."/>
            <person name="Li M."/>
            <person name="Liang H."/>
            <person name="Ren X."/>
            <person name="Shi Z."/>
            <person name="Wen M."/>
            <person name="Jian M."/>
            <person name="Yang H."/>
            <person name="Zhang G."/>
            <person name="Yang Z."/>
            <person name="Chen R."/>
            <person name="Liu S."/>
            <person name="Li J."/>
            <person name="Ma L."/>
            <person name="Liu H."/>
            <person name="Zhou Y."/>
            <person name="Zhao J."/>
            <person name="Fang X."/>
            <person name="Li G."/>
            <person name="Fang L."/>
            <person name="Li Y."/>
            <person name="Liu D."/>
            <person name="Zheng H."/>
            <person name="Zhang Y."/>
            <person name="Qin N."/>
            <person name="Li Z."/>
            <person name="Yang G."/>
            <person name="Yang S."/>
            <person name="Bolund L."/>
            <person name="Kristiansen K."/>
            <person name="Zheng H."/>
            <person name="Li S."/>
            <person name="Zhang X."/>
            <person name="Yang H."/>
            <person name="Wang J."/>
            <person name="Sun R."/>
            <person name="Zhang B."/>
            <person name="Jiang S."/>
            <person name="Wang J."/>
            <person name="Du Y."/>
            <person name="Li S."/>
        </authorList>
    </citation>
    <scope>NUCLEOTIDE SEQUENCE [LARGE SCALE GENOMIC DNA]</scope>
    <source>
        <strain evidence="2">cv. 9930</strain>
        <tissue evidence="1">Leaf</tissue>
    </source>
</reference>
<reference evidence="1 2" key="2">
    <citation type="journal article" date="2009" name="PLoS ONE">
        <title>An integrated genetic and cytogenetic map of the cucumber genome.</title>
        <authorList>
            <person name="Ren Y."/>
            <person name="Zhang Z."/>
            <person name="Liu J."/>
            <person name="Staub J.E."/>
            <person name="Han Y."/>
            <person name="Cheng Z."/>
            <person name="Li X."/>
            <person name="Lu J."/>
            <person name="Miao H."/>
            <person name="Kang H."/>
            <person name="Xie B."/>
            <person name="Gu X."/>
            <person name="Wang X."/>
            <person name="Du Y."/>
            <person name="Jin W."/>
            <person name="Huang S."/>
        </authorList>
    </citation>
    <scope>NUCLEOTIDE SEQUENCE [LARGE SCALE GENOMIC DNA]</scope>
    <source>
        <strain evidence="2">cv. 9930</strain>
        <tissue evidence="1">Leaf</tissue>
    </source>
</reference>
<reference evidence="1 2" key="4">
    <citation type="journal article" date="2011" name="BMC Genomics">
        <title>RNA-Seq improves annotation of protein-coding genes in the cucumber genome.</title>
        <authorList>
            <person name="Li Z."/>
            <person name="Zhang Z."/>
            <person name="Yan P."/>
            <person name="Huang S."/>
            <person name="Fei Z."/>
            <person name="Lin K."/>
        </authorList>
    </citation>
    <scope>NUCLEOTIDE SEQUENCE [LARGE SCALE GENOMIC DNA]</scope>
    <source>
        <strain evidence="2">cv. 9930</strain>
        <tissue evidence="1">Leaf</tissue>
    </source>
</reference>
<evidence type="ECO:0000313" key="2">
    <source>
        <dbReference type="Proteomes" id="UP000029981"/>
    </source>
</evidence>
<dbReference type="EMBL" id="ACHR03000016">
    <property type="protein sequence ID" value="KAE8637516.1"/>
    <property type="molecule type" value="Genomic_DNA"/>
</dbReference>
<accession>A0ACB6HC74</accession>
<keyword evidence="2" id="KW-1185">Reference proteome</keyword>
<reference evidence="1 2" key="5">
    <citation type="journal article" date="2019" name="Gigascience">
        <title>A chromosome-scale genome assembly of cucumber (Cucumis sativus L.).</title>
        <authorList>
            <person name="Li Q."/>
            <person name="Li H."/>
            <person name="Huang W."/>
            <person name="Xu Y."/>
            <person name="Zhou Q."/>
            <person name="Wang S."/>
            <person name="Ruan J."/>
            <person name="Huang S."/>
            <person name="Zhang Z."/>
        </authorList>
    </citation>
    <scope>NUCLEOTIDE SEQUENCE [LARGE SCALE GENOMIC DNA]</scope>
    <source>
        <strain evidence="2">cv. 9930</strain>
        <tissue evidence="1">Leaf</tissue>
    </source>
</reference>
<dbReference type="Proteomes" id="UP000029981">
    <property type="component" value="Unassembled WGS sequence"/>
</dbReference>